<sequence>MTVEFVIQSQPLAADLGEPAPKPTATTPDVVEATSPLWSAGGTEVGFWECSPGSFTARRDGYTEICQILSGSVTVETTGGQRATIGAGDTLVMPSGWEGVWHVHETLRKTYITIDD</sequence>
<dbReference type="PANTHER" id="PTHR40943:SF1">
    <property type="entry name" value="CYTOPLASMIC PROTEIN"/>
    <property type="match status" value="1"/>
</dbReference>
<evidence type="ECO:0000259" key="1">
    <source>
        <dbReference type="Pfam" id="PF05899"/>
    </source>
</evidence>
<dbReference type="InterPro" id="IPR011051">
    <property type="entry name" value="RmlC_Cupin_sf"/>
</dbReference>
<evidence type="ECO:0000313" key="2">
    <source>
        <dbReference type="EMBL" id="UOE27322.1"/>
    </source>
</evidence>
<dbReference type="RefSeq" id="WP_243570160.1">
    <property type="nucleotide sequence ID" value="NZ_BAAARD010000002.1"/>
</dbReference>
<gene>
    <name evidence="2" type="ORF">MTP13_05940</name>
</gene>
<evidence type="ECO:0000313" key="3">
    <source>
        <dbReference type="Proteomes" id="UP000831304"/>
    </source>
</evidence>
<reference evidence="2 3" key="1">
    <citation type="submission" date="2022-03" db="EMBL/GenBank/DDBJ databases">
        <title>Agromyces sp. isolated from the gut of P. brevitarsis seulensis larvae.</title>
        <authorList>
            <person name="Won M."/>
            <person name="Kwon S.-W."/>
        </authorList>
    </citation>
    <scope>NUCLEOTIDE SEQUENCE [LARGE SCALE GENOMIC DNA]</scope>
    <source>
        <strain evidence="2 3">KACC 16215</strain>
    </source>
</reference>
<name>A0ABY4AY29_9MICO</name>
<proteinExistence type="predicted"/>
<dbReference type="InterPro" id="IPR014710">
    <property type="entry name" value="RmlC-like_jellyroll"/>
</dbReference>
<accession>A0ABY4AY29</accession>
<dbReference type="Pfam" id="PF05899">
    <property type="entry name" value="Cupin_3"/>
    <property type="match status" value="1"/>
</dbReference>
<dbReference type="Gene3D" id="2.60.120.10">
    <property type="entry name" value="Jelly Rolls"/>
    <property type="match status" value="1"/>
</dbReference>
<organism evidence="2 3">
    <name type="scientific">Agromyces soli</name>
    <dbReference type="NCBI Taxonomy" id="659012"/>
    <lineage>
        <taxon>Bacteria</taxon>
        <taxon>Bacillati</taxon>
        <taxon>Actinomycetota</taxon>
        <taxon>Actinomycetes</taxon>
        <taxon>Micrococcales</taxon>
        <taxon>Microbacteriaceae</taxon>
        <taxon>Agromyces</taxon>
    </lineage>
</organism>
<dbReference type="Proteomes" id="UP000831304">
    <property type="component" value="Chromosome"/>
</dbReference>
<feature type="domain" description="(S)-ureidoglycine aminohydrolase cupin" evidence="1">
    <location>
        <begin position="42"/>
        <end position="111"/>
    </location>
</feature>
<dbReference type="PANTHER" id="PTHR40943">
    <property type="entry name" value="CYTOPLASMIC PROTEIN-RELATED"/>
    <property type="match status" value="1"/>
</dbReference>
<dbReference type="EMBL" id="CP094533">
    <property type="protein sequence ID" value="UOE27322.1"/>
    <property type="molecule type" value="Genomic_DNA"/>
</dbReference>
<keyword evidence="3" id="KW-1185">Reference proteome</keyword>
<dbReference type="InterPro" id="IPR008579">
    <property type="entry name" value="UGlyAH_Cupin_dom"/>
</dbReference>
<dbReference type="SUPFAM" id="SSF51182">
    <property type="entry name" value="RmlC-like cupins"/>
    <property type="match status" value="1"/>
</dbReference>
<protein>
    <submittedName>
        <fullName evidence="2">Cupin domain-containing protein</fullName>
    </submittedName>
</protein>